<dbReference type="InterPro" id="IPR010351">
    <property type="entry name" value="DUF943"/>
</dbReference>
<sequence length="163" mass="18933">MKNYKLLSIILFCVLLAIAAKFLMLCPAINAIYQKNYYDPQWGRGECKSTVVLVEHTPITHQQKIELWNVSKHDLLKKWTPLTNNKCDDVLFVSNNTEQVIDSMGMKEWIGEEQICLEGKLGSGKCISRNERLFYVVRDKPLSNRDIKDTTNDETFYLHFVDN</sequence>
<evidence type="ECO:0000313" key="1">
    <source>
        <dbReference type="EMBL" id="CZU97571.1"/>
    </source>
</evidence>
<reference evidence="1 2" key="1">
    <citation type="submission" date="2016-03" db="EMBL/GenBank/DDBJ databases">
        <authorList>
            <consortium name="Pathogen Informatics"/>
        </authorList>
    </citation>
    <scope>NUCLEOTIDE SEQUENCE [LARGE SCALE GENOMIC DNA]</scope>
    <source>
        <strain evidence="2">e1252</strain>
    </source>
</reference>
<proteinExistence type="predicted"/>
<dbReference type="AlphaFoldDB" id="A0A156UKV0"/>
<gene>
    <name evidence="1" type="ORF">SAMEA2273318_01500</name>
</gene>
<dbReference type="Pfam" id="PF06092">
    <property type="entry name" value="DUF943"/>
    <property type="match status" value="1"/>
</dbReference>
<dbReference type="RefSeq" id="WP_063930411.1">
    <property type="nucleotide sequence ID" value="NZ_FJXR01000007.1"/>
</dbReference>
<protein>
    <submittedName>
        <fullName evidence="1">Enterobacterial putative membrane protein (DUF943)</fullName>
    </submittedName>
</protein>
<organism evidence="1 2">
    <name type="scientific">Enterobacter cloacae</name>
    <dbReference type="NCBI Taxonomy" id="550"/>
    <lineage>
        <taxon>Bacteria</taxon>
        <taxon>Pseudomonadati</taxon>
        <taxon>Pseudomonadota</taxon>
        <taxon>Gammaproteobacteria</taxon>
        <taxon>Enterobacterales</taxon>
        <taxon>Enterobacteriaceae</taxon>
        <taxon>Enterobacter</taxon>
        <taxon>Enterobacter cloacae complex</taxon>
    </lineage>
</organism>
<evidence type="ECO:0000313" key="2">
    <source>
        <dbReference type="Proteomes" id="UP000076008"/>
    </source>
</evidence>
<accession>A0A156UKV0</accession>
<name>A0A156UKV0_ENTCL</name>
<dbReference type="Proteomes" id="UP000076008">
    <property type="component" value="Unassembled WGS sequence"/>
</dbReference>
<dbReference type="EMBL" id="FJXR01000007">
    <property type="protein sequence ID" value="CZU97571.1"/>
    <property type="molecule type" value="Genomic_DNA"/>
</dbReference>